<dbReference type="Pfam" id="PF04695">
    <property type="entry name" value="Pex14_N"/>
    <property type="match status" value="1"/>
</dbReference>
<comment type="caution">
    <text evidence="3">The sequence shown here is derived from an EMBL/GenBank/DDBJ whole genome shotgun (WGS) entry which is preliminary data.</text>
</comment>
<feature type="domain" description="SCD" evidence="2">
    <location>
        <begin position="736"/>
        <end position="819"/>
    </location>
</feature>
<feature type="compositionally biased region" description="Acidic residues" evidence="1">
    <location>
        <begin position="1528"/>
        <end position="1541"/>
    </location>
</feature>
<evidence type="ECO:0000259" key="2">
    <source>
        <dbReference type="PROSITE" id="PS51425"/>
    </source>
</evidence>
<dbReference type="PANTHER" id="PTHR11199:SF0">
    <property type="entry name" value="LD34181P-RELATED"/>
    <property type="match status" value="1"/>
</dbReference>
<feature type="region of interest" description="Disordered" evidence="1">
    <location>
        <begin position="63"/>
        <end position="122"/>
    </location>
</feature>
<dbReference type="OrthoDB" id="498590at2759"/>
<keyword evidence="4" id="KW-1185">Reference proteome</keyword>
<feature type="compositionally biased region" description="Low complexity" evidence="1">
    <location>
        <begin position="14"/>
        <end position="29"/>
    </location>
</feature>
<dbReference type="GeneID" id="41978394"/>
<dbReference type="GO" id="GO:0005634">
    <property type="term" value="C:nucleus"/>
    <property type="evidence" value="ECO:0007669"/>
    <property type="project" value="TreeGrafter"/>
</dbReference>
<dbReference type="Proteomes" id="UP000319257">
    <property type="component" value="Unassembled WGS sequence"/>
</dbReference>
<sequence>MSDSSSLGKATPDSATSASAASTQQSTVEQARKFLQDDEVRQATRERKVEFLKSKGIDEAHISQLLAEEESSETATKAQSDSGTDKPSQVARSTDSPTSPSNPVSETKSDRPPIVTYPEFLTKPAKPPPLITVDRFLNTLYGFAGLSTLVYGTSKVILAPMVEALTEARVDLHSTTADNLSKVIEKLESTVSEVPSFAPADRLQIGVGRTAEDDDTTRSVASSYDDPSELFHRDIGVQTSPPATPAPEPFYPGADSSEAQSPTARQSARLAELVASMKTVSEGFVSQSEDYGDVTVLVDQLRGEIDKISTAALTADYGSTASYSFYGSAGRNEPDDEIKQAKENIRRVKGVLLSTRNFPMSTSPDNNATASPGPDADSRRRSGRVVKVPQKFAPDAIASSKRKRGADHDEDDGDLENDEIDADGQVSDDEADEDDEDADEHGARSKRKRPAQGKKTKKPALKKPKINGSAPAGSHAARLPSRPKKPARVAVAGEGDGLYGMLPRRGFGYPCTRTDRASFRAADVFGSGDTADDVAGRWYTKYQNDHTGAVTDLVNCVLLAAGCDQQVTEDDINDPDNCNNRLTELQSLYEEQQITEYPLISRDKSAKGFRDLLVSFFRSLINVFHETDLLYTDPPLMENIVRWVASMSSATLRPFRHTATTVALSMQYALVEVAGILDERITKLTQQIEGEKSRQGKRKDKSSKDRLAAIQKNLDDANQNRELCGEQIKELFDVVFVHRYRDVDPKIRTECVEALGNWIWILPTVFMEPQYLRYLGWMLSDIVSATRMEVLKQLSRVFKRDAQKLGHFIDRFRPRLIEMATKDADVSVRVNAISVIENLRATGMLEPDELDAIGKLIFDAELRVRKAVVGFFAECVDDAVESKIEDLGGEEAVQELSIDDETYDSPRRDWINIKCLAEILAAYEAQLEEEQPDETVRGLEAATDLLGSGLPENRVSLASQVLYDKIDEVNNWEILAGYLLYDHSVSTKSRSKSKGQSAEASFKKAVAPSGPEETILLEILAAAVKVNLAHSAESEKHRRKGGRVDDQDAVENPGVRLASAIPELLSKFGADPTTATIVLRLEHSLDLDIFQQLRQDSATYERLLDEICTQFSRHGDKDVITEATAALLHARHYAELEEITDTKINTLWEDAINSLRNFDKICELSVRGNLDLAAANELSTILLKISQLSSVADCTEILEAEGSSIDSNSSAIDVLASTVHRGKFEQPDDDLDNVEDEITGYAIKACQFYFMWKMRAILKAVASGDAIPDEETDRLVVLEKKLQTNLIQTLSSRAVNDDLRLFATGSLCDLSVLFGSLRRELDHQVVNADRYRALRALVLEIPAGLVGELISIFNGAERAYARRAKKTLNELAEDEDPLDDDELSDDEDGREEDEDEAGLTAEERRAAELRAEKALCELSAKYVLAVLARMVGGDDAKLRRRMLRNHNRLGNNYREIVAYLDERRLRELAEGKAKKSRAAAARRAAAKGPAGGPAAEAQRKTAVSEEIVVGGDDEDQDQDQDMGLNDPFGEEEEEQAEEGTEEDLRRRELLDDPGVEEPESSDEEGRGADDDSVIGD</sequence>
<feature type="compositionally biased region" description="Acidic residues" evidence="1">
    <location>
        <begin position="1551"/>
        <end position="1562"/>
    </location>
</feature>
<dbReference type="Pfam" id="PF08514">
    <property type="entry name" value="STAG"/>
    <property type="match status" value="1"/>
</dbReference>
<dbReference type="PANTHER" id="PTHR11199">
    <property type="entry name" value="STROMAL ANTIGEN"/>
    <property type="match status" value="1"/>
</dbReference>
<dbReference type="Gene3D" id="1.25.10.10">
    <property type="entry name" value="Leucine-rich Repeat Variant"/>
    <property type="match status" value="1"/>
</dbReference>
<dbReference type="STRING" id="1093900.A0A507AL54"/>
<feature type="region of interest" description="Disordered" evidence="1">
    <location>
        <begin position="1"/>
        <end position="41"/>
    </location>
</feature>
<dbReference type="InterPro" id="IPR006785">
    <property type="entry name" value="Pex14_N"/>
</dbReference>
<feature type="compositionally biased region" description="Acidic residues" evidence="1">
    <location>
        <begin position="1511"/>
        <end position="1520"/>
    </location>
</feature>
<dbReference type="InterPro" id="IPR013721">
    <property type="entry name" value="STAG"/>
</dbReference>
<name>A0A507AL54_9PEZI</name>
<reference evidence="3 4" key="1">
    <citation type="submission" date="2019-06" db="EMBL/GenBank/DDBJ databases">
        <title>Draft genome sequence of the filamentous fungus Phialemoniopsis curvata isolated from diesel fuel.</title>
        <authorList>
            <person name="Varaljay V.A."/>
            <person name="Lyon W.J."/>
            <person name="Crouch A.L."/>
            <person name="Drake C.E."/>
            <person name="Hollomon J.M."/>
            <person name="Nadeau L.J."/>
            <person name="Nunn H.S."/>
            <person name="Stevenson B.S."/>
            <person name="Bojanowski C.L."/>
            <person name="Crookes-Goodson W.J."/>
        </authorList>
    </citation>
    <scope>NUCLEOTIDE SEQUENCE [LARGE SCALE GENOMIC DNA]</scope>
    <source>
        <strain evidence="3 4">D216</strain>
    </source>
</reference>
<dbReference type="GO" id="GO:0007062">
    <property type="term" value="P:sister chromatid cohesion"/>
    <property type="evidence" value="ECO:0007669"/>
    <property type="project" value="UniProtKB-ARBA"/>
</dbReference>
<feature type="compositionally biased region" description="Acidic residues" evidence="1">
    <location>
        <begin position="408"/>
        <end position="439"/>
    </location>
</feature>
<dbReference type="InterPro" id="IPR036388">
    <property type="entry name" value="WH-like_DNA-bd_sf"/>
</dbReference>
<dbReference type="InterPro" id="IPR016024">
    <property type="entry name" value="ARM-type_fold"/>
</dbReference>
<dbReference type="SUPFAM" id="SSF48371">
    <property type="entry name" value="ARM repeat"/>
    <property type="match status" value="1"/>
</dbReference>
<feature type="compositionally biased region" description="Low complexity" evidence="1">
    <location>
        <begin position="1479"/>
        <end position="1496"/>
    </location>
</feature>
<dbReference type="PROSITE" id="PS51425">
    <property type="entry name" value="SCD"/>
    <property type="match status" value="1"/>
</dbReference>
<organism evidence="3 4">
    <name type="scientific">Thyridium curvatum</name>
    <dbReference type="NCBI Taxonomy" id="1093900"/>
    <lineage>
        <taxon>Eukaryota</taxon>
        <taxon>Fungi</taxon>
        <taxon>Dikarya</taxon>
        <taxon>Ascomycota</taxon>
        <taxon>Pezizomycotina</taxon>
        <taxon>Sordariomycetes</taxon>
        <taxon>Sordariomycetidae</taxon>
        <taxon>Thyridiales</taxon>
        <taxon>Thyridiaceae</taxon>
        <taxon>Thyridium</taxon>
    </lineage>
</organism>
<gene>
    <name evidence="3" type="ORF">E0L32_010947</name>
</gene>
<dbReference type="InterPro" id="IPR039662">
    <property type="entry name" value="Cohesin_Scc3/SA"/>
</dbReference>
<feature type="compositionally biased region" description="Polar residues" evidence="1">
    <location>
        <begin position="354"/>
        <end position="370"/>
    </location>
</feature>
<protein>
    <recommendedName>
        <fullName evidence="2">SCD domain-containing protein</fullName>
    </recommendedName>
</protein>
<feature type="compositionally biased region" description="Polar residues" evidence="1">
    <location>
        <begin position="77"/>
        <end position="106"/>
    </location>
</feature>
<feature type="region of interest" description="Disordered" evidence="1">
    <location>
        <begin position="352"/>
        <end position="489"/>
    </location>
</feature>
<evidence type="ECO:0000256" key="1">
    <source>
        <dbReference type="SAM" id="MobiDB-lite"/>
    </source>
</evidence>
<accession>A0A507AL54</accession>
<dbReference type="Gene3D" id="1.10.10.10">
    <property type="entry name" value="Winged helix-like DNA-binding domain superfamily/Winged helix DNA-binding domain"/>
    <property type="match status" value="1"/>
</dbReference>
<dbReference type="InterPro" id="IPR011989">
    <property type="entry name" value="ARM-like"/>
</dbReference>
<dbReference type="Pfam" id="PF24571">
    <property type="entry name" value="HEAT_SCC3-SA"/>
    <property type="match status" value="1"/>
</dbReference>
<dbReference type="InterPro" id="IPR056396">
    <property type="entry name" value="HEAT_SCC3-SA"/>
</dbReference>
<feature type="region of interest" description="Disordered" evidence="1">
    <location>
        <begin position="1371"/>
        <end position="1398"/>
    </location>
</feature>
<dbReference type="RefSeq" id="XP_030988857.1">
    <property type="nucleotide sequence ID" value="XM_031133621.1"/>
</dbReference>
<feature type="compositionally biased region" description="Polar residues" evidence="1">
    <location>
        <begin position="257"/>
        <end position="266"/>
    </location>
</feature>
<feature type="region of interest" description="Disordered" evidence="1">
    <location>
        <begin position="234"/>
        <end position="266"/>
    </location>
</feature>
<proteinExistence type="predicted"/>
<dbReference type="EMBL" id="SKBQ01000094">
    <property type="protein sequence ID" value="TPX07146.1"/>
    <property type="molecule type" value="Genomic_DNA"/>
</dbReference>
<feature type="region of interest" description="Disordered" evidence="1">
    <location>
        <begin position="1479"/>
        <end position="1576"/>
    </location>
</feature>
<feature type="compositionally biased region" description="Acidic residues" evidence="1">
    <location>
        <begin position="1371"/>
        <end position="1397"/>
    </location>
</feature>
<feature type="compositionally biased region" description="Basic and acidic residues" evidence="1">
    <location>
        <begin position="30"/>
        <end position="41"/>
    </location>
</feature>
<dbReference type="GO" id="GO:0008278">
    <property type="term" value="C:cohesin complex"/>
    <property type="evidence" value="ECO:0007669"/>
    <property type="project" value="TreeGrafter"/>
</dbReference>
<dbReference type="InterPro" id="IPR020839">
    <property type="entry name" value="SCD"/>
</dbReference>
<dbReference type="InParanoid" id="A0A507AL54"/>
<dbReference type="GO" id="GO:0000785">
    <property type="term" value="C:chromatin"/>
    <property type="evidence" value="ECO:0007669"/>
    <property type="project" value="TreeGrafter"/>
</dbReference>
<feature type="compositionally biased region" description="Basic residues" evidence="1">
    <location>
        <begin position="444"/>
        <end position="465"/>
    </location>
</feature>
<evidence type="ECO:0000313" key="4">
    <source>
        <dbReference type="Proteomes" id="UP000319257"/>
    </source>
</evidence>
<dbReference type="Pfam" id="PF21581">
    <property type="entry name" value="SCD"/>
    <property type="match status" value="1"/>
</dbReference>
<dbReference type="GO" id="GO:0003682">
    <property type="term" value="F:chromatin binding"/>
    <property type="evidence" value="ECO:0007669"/>
    <property type="project" value="TreeGrafter"/>
</dbReference>
<evidence type="ECO:0000313" key="3">
    <source>
        <dbReference type="EMBL" id="TPX07146.1"/>
    </source>
</evidence>